<dbReference type="FunFam" id="3.10.129.10:FF:000001">
    <property type="entry name" value="3-hydroxyacyl-[acyl-carrier-protein] dehydratase FabZ"/>
    <property type="match status" value="1"/>
</dbReference>
<evidence type="ECO:0000256" key="9">
    <source>
        <dbReference type="ARBA" id="ARBA00025049"/>
    </source>
</evidence>
<keyword evidence="5 10" id="KW-0444">Lipid biosynthesis</keyword>
<dbReference type="GO" id="GO:0005737">
    <property type="term" value="C:cytoplasm"/>
    <property type="evidence" value="ECO:0007669"/>
    <property type="project" value="UniProtKB-SubCell"/>
</dbReference>
<dbReference type="InterPro" id="IPR013114">
    <property type="entry name" value="FabA_FabZ"/>
</dbReference>
<sequence>MCRKGVIAILSQDEIKEIIPHQEPFLLLDEVTELEPGERVVAYKRVREDEYYFQGHFPGEPIMPGVLILEALAQAGAVATLALPENRGKMVLFAGLDEVRFKRKVVPGERLKLEVEVVSKRRNFGKGRAVATVDGQLACEATLLFAIVDRT</sequence>
<evidence type="ECO:0000313" key="12">
    <source>
        <dbReference type="Proteomes" id="UP000591948"/>
    </source>
</evidence>
<proteinExistence type="inferred from homology"/>
<dbReference type="NCBIfam" id="TIGR01750">
    <property type="entry name" value="fabZ"/>
    <property type="match status" value="1"/>
</dbReference>
<dbReference type="HAMAP" id="MF_00406">
    <property type="entry name" value="FabZ"/>
    <property type="match status" value="1"/>
</dbReference>
<evidence type="ECO:0000256" key="5">
    <source>
        <dbReference type="ARBA" id="ARBA00022516"/>
    </source>
</evidence>
<keyword evidence="7 10" id="KW-0443">Lipid metabolism</keyword>
<dbReference type="NCBIfam" id="NF000582">
    <property type="entry name" value="PRK00006.1"/>
    <property type="match status" value="1"/>
</dbReference>
<feature type="active site" evidence="10">
    <location>
        <position position="56"/>
    </location>
</feature>
<keyword evidence="8 10" id="KW-0456">Lyase</keyword>
<dbReference type="PANTHER" id="PTHR30272">
    <property type="entry name" value="3-HYDROXYACYL-[ACYL-CARRIER-PROTEIN] DEHYDRATASE"/>
    <property type="match status" value="1"/>
</dbReference>
<dbReference type="GO" id="GO:0006633">
    <property type="term" value="P:fatty acid biosynthetic process"/>
    <property type="evidence" value="ECO:0007669"/>
    <property type="project" value="UniProtKB-UniRule"/>
</dbReference>
<dbReference type="Gene3D" id="3.10.129.10">
    <property type="entry name" value="Hotdog Thioesterase"/>
    <property type="match status" value="1"/>
</dbReference>
<dbReference type="Proteomes" id="UP000591948">
    <property type="component" value="Unassembled WGS sequence"/>
</dbReference>
<evidence type="ECO:0000256" key="3">
    <source>
        <dbReference type="ARBA" id="ARBA00009174"/>
    </source>
</evidence>
<evidence type="ECO:0000256" key="2">
    <source>
        <dbReference type="ARBA" id="ARBA00004496"/>
    </source>
</evidence>
<dbReference type="AlphaFoldDB" id="A0A6V8P777"/>
<dbReference type="EC" id="4.2.1.59" evidence="10"/>
<comment type="similarity">
    <text evidence="3 10">Belongs to the thioester dehydratase family. FabZ subfamily.</text>
</comment>
<keyword evidence="6 10" id="KW-0441">Lipid A biosynthesis</keyword>
<name>A0A6V8P777_9ACTN</name>
<dbReference type="InterPro" id="IPR010084">
    <property type="entry name" value="FabZ"/>
</dbReference>
<evidence type="ECO:0000256" key="7">
    <source>
        <dbReference type="ARBA" id="ARBA00023098"/>
    </source>
</evidence>
<evidence type="ECO:0000256" key="6">
    <source>
        <dbReference type="ARBA" id="ARBA00022556"/>
    </source>
</evidence>
<organism evidence="11 12">
    <name type="scientific">Candidatus Hakubella thermalkaliphila</name>
    <dbReference type="NCBI Taxonomy" id="2754717"/>
    <lineage>
        <taxon>Bacteria</taxon>
        <taxon>Bacillati</taxon>
        <taxon>Actinomycetota</taxon>
        <taxon>Actinomycetota incertae sedis</taxon>
        <taxon>Candidatus Hakubellales</taxon>
        <taxon>Candidatus Hakubellaceae</taxon>
        <taxon>Candidatus Hakubella</taxon>
    </lineage>
</organism>
<dbReference type="PANTHER" id="PTHR30272:SF1">
    <property type="entry name" value="3-HYDROXYACYL-[ACYL-CARRIER-PROTEIN] DEHYDRATASE"/>
    <property type="match status" value="1"/>
</dbReference>
<comment type="function">
    <text evidence="9 10">Involved in unsaturated fatty acids biosynthesis. Catalyzes the dehydration of short chain beta-hydroxyacyl-ACPs and long chain saturated and unsaturated beta-hydroxyacyl-ACPs.</text>
</comment>
<keyword evidence="12" id="KW-1185">Reference proteome</keyword>
<evidence type="ECO:0000256" key="1">
    <source>
        <dbReference type="ARBA" id="ARBA00001055"/>
    </source>
</evidence>
<dbReference type="GO" id="GO:0016020">
    <property type="term" value="C:membrane"/>
    <property type="evidence" value="ECO:0007669"/>
    <property type="project" value="GOC"/>
</dbReference>
<dbReference type="EMBL" id="BLRY01000039">
    <property type="protein sequence ID" value="GFP27494.1"/>
    <property type="molecule type" value="Genomic_DNA"/>
</dbReference>
<dbReference type="GO" id="GO:0009245">
    <property type="term" value="P:lipid A biosynthetic process"/>
    <property type="evidence" value="ECO:0007669"/>
    <property type="project" value="UniProtKB-UniRule"/>
</dbReference>
<gene>
    <name evidence="10" type="primary">fabZ</name>
    <name evidence="11" type="ORF">HKBW3S33_00907</name>
</gene>
<protein>
    <recommendedName>
        <fullName evidence="10">3-hydroxyacyl-[acyl-carrier-protein] dehydratase FabZ</fullName>
        <ecNumber evidence="10">4.2.1.59</ecNumber>
    </recommendedName>
    <alternativeName>
        <fullName evidence="10">(3R)-hydroxymyristoyl-[acyl-carrier-protein] dehydratase</fullName>
        <shortName evidence="10">(3R)-hydroxymyristoyl-ACP dehydrase</shortName>
    </alternativeName>
    <alternativeName>
        <fullName evidence="10">Beta-hydroxyacyl-ACP dehydratase</fullName>
    </alternativeName>
</protein>
<evidence type="ECO:0000256" key="10">
    <source>
        <dbReference type="HAMAP-Rule" id="MF_00406"/>
    </source>
</evidence>
<comment type="subcellular location">
    <subcellularLocation>
        <location evidence="2 10">Cytoplasm</location>
    </subcellularLocation>
</comment>
<evidence type="ECO:0000256" key="8">
    <source>
        <dbReference type="ARBA" id="ARBA00023239"/>
    </source>
</evidence>
<dbReference type="CDD" id="cd01288">
    <property type="entry name" value="FabZ"/>
    <property type="match status" value="1"/>
</dbReference>
<keyword evidence="4 10" id="KW-0963">Cytoplasm</keyword>
<evidence type="ECO:0000313" key="11">
    <source>
        <dbReference type="EMBL" id="GFP27494.1"/>
    </source>
</evidence>
<evidence type="ECO:0000256" key="4">
    <source>
        <dbReference type="ARBA" id="ARBA00022490"/>
    </source>
</evidence>
<comment type="caution">
    <text evidence="11">The sequence shown here is derived from an EMBL/GenBank/DDBJ whole genome shotgun (WGS) entry which is preliminary data.</text>
</comment>
<accession>A0A6V8P777</accession>
<dbReference type="InterPro" id="IPR029069">
    <property type="entry name" value="HotDog_dom_sf"/>
</dbReference>
<dbReference type="GO" id="GO:0019171">
    <property type="term" value="F:(3R)-hydroxyacyl-[acyl-carrier-protein] dehydratase activity"/>
    <property type="evidence" value="ECO:0007669"/>
    <property type="project" value="UniProtKB-EC"/>
</dbReference>
<reference evidence="11 12" key="1">
    <citation type="journal article" date="2020" name="Front. Microbiol.">
        <title>Single-cell genomics of novel Actinobacteria with the Wood-Ljungdahl pathway discovered in a serpentinizing system.</title>
        <authorList>
            <person name="Merino N."/>
            <person name="Kawai M."/>
            <person name="Boyd E.S."/>
            <person name="Colman D.R."/>
            <person name="McGlynn S.E."/>
            <person name="Nealson K.H."/>
            <person name="Kurokawa K."/>
            <person name="Hongoh Y."/>
        </authorList>
    </citation>
    <scope>NUCLEOTIDE SEQUENCE [LARGE SCALE GENOMIC DNA]</scope>
    <source>
        <strain evidence="11 12">S33</strain>
    </source>
</reference>
<comment type="catalytic activity">
    <reaction evidence="1 10">
        <text>a (3R)-hydroxyacyl-[ACP] = a (2E)-enoyl-[ACP] + H2O</text>
        <dbReference type="Rhea" id="RHEA:13097"/>
        <dbReference type="Rhea" id="RHEA-COMP:9925"/>
        <dbReference type="Rhea" id="RHEA-COMP:9945"/>
        <dbReference type="ChEBI" id="CHEBI:15377"/>
        <dbReference type="ChEBI" id="CHEBI:78784"/>
        <dbReference type="ChEBI" id="CHEBI:78827"/>
        <dbReference type="EC" id="4.2.1.59"/>
    </reaction>
</comment>
<dbReference type="SUPFAM" id="SSF54637">
    <property type="entry name" value="Thioesterase/thiol ester dehydrase-isomerase"/>
    <property type="match status" value="1"/>
</dbReference>
<dbReference type="Pfam" id="PF07977">
    <property type="entry name" value="FabA"/>
    <property type="match status" value="1"/>
</dbReference>